<dbReference type="InterPro" id="IPR027417">
    <property type="entry name" value="P-loop_NTPase"/>
</dbReference>
<dbReference type="PANTHER" id="PTHR37816:SF3">
    <property type="entry name" value="MODULATES DNA TOPOLOGY"/>
    <property type="match status" value="1"/>
</dbReference>
<reference evidence="1" key="2">
    <citation type="submission" date="2021-04" db="EMBL/GenBank/DDBJ databases">
        <authorList>
            <person name="Gilroy R."/>
        </authorList>
    </citation>
    <scope>NUCLEOTIDE SEQUENCE</scope>
    <source>
        <strain evidence="1">CHK195-6426</strain>
    </source>
</reference>
<proteinExistence type="predicted"/>
<dbReference type="Gene3D" id="3.40.50.300">
    <property type="entry name" value="P-loop containing nucleotide triphosphate hydrolases"/>
    <property type="match status" value="1"/>
</dbReference>
<dbReference type="SUPFAM" id="SSF52540">
    <property type="entry name" value="P-loop containing nucleoside triphosphate hydrolases"/>
    <property type="match status" value="1"/>
</dbReference>
<organism evidence="1 2">
    <name type="scientific">Candidatus Acetatifactor stercoripullorum</name>
    <dbReference type="NCBI Taxonomy" id="2838414"/>
    <lineage>
        <taxon>Bacteria</taxon>
        <taxon>Bacillati</taxon>
        <taxon>Bacillota</taxon>
        <taxon>Clostridia</taxon>
        <taxon>Lachnospirales</taxon>
        <taxon>Lachnospiraceae</taxon>
        <taxon>Acetatifactor</taxon>
    </lineage>
</organism>
<dbReference type="InterPro" id="IPR052922">
    <property type="entry name" value="Cytidylate_Kinase-2"/>
</dbReference>
<comment type="caution">
    <text evidence="1">The sequence shown here is derived from an EMBL/GenBank/DDBJ whole genome shotgun (WGS) entry which is preliminary data.</text>
</comment>
<reference evidence="1" key="1">
    <citation type="journal article" date="2021" name="PeerJ">
        <title>Extensive microbial diversity within the chicken gut microbiome revealed by metagenomics and culture.</title>
        <authorList>
            <person name="Gilroy R."/>
            <person name="Ravi A."/>
            <person name="Getino M."/>
            <person name="Pursley I."/>
            <person name="Horton D.L."/>
            <person name="Alikhan N.F."/>
            <person name="Baker D."/>
            <person name="Gharbi K."/>
            <person name="Hall N."/>
            <person name="Watson M."/>
            <person name="Adriaenssens E.M."/>
            <person name="Foster-Nyarko E."/>
            <person name="Jarju S."/>
            <person name="Secka A."/>
            <person name="Antonio M."/>
            <person name="Oren A."/>
            <person name="Chaudhuri R.R."/>
            <person name="La Ragione R."/>
            <person name="Hildebrand F."/>
            <person name="Pallen M.J."/>
        </authorList>
    </citation>
    <scope>NUCLEOTIDE SEQUENCE</scope>
    <source>
        <strain evidence="1">CHK195-6426</strain>
    </source>
</reference>
<gene>
    <name evidence="1" type="ORF">H9742_04935</name>
</gene>
<dbReference type="AlphaFoldDB" id="A0A9D1R4H9"/>
<dbReference type="CDD" id="cd02019">
    <property type="entry name" value="NK"/>
    <property type="match status" value="1"/>
</dbReference>
<accession>A0A9D1R4H9</accession>
<protein>
    <submittedName>
        <fullName evidence="1">AAA family ATPase</fullName>
    </submittedName>
</protein>
<name>A0A9D1R4H9_9FIRM</name>
<dbReference type="PANTHER" id="PTHR37816">
    <property type="entry name" value="YALI0E33011P"/>
    <property type="match status" value="1"/>
</dbReference>
<dbReference type="EMBL" id="DXGH01000027">
    <property type="protein sequence ID" value="HIW80867.1"/>
    <property type="molecule type" value="Genomic_DNA"/>
</dbReference>
<evidence type="ECO:0000313" key="1">
    <source>
        <dbReference type="EMBL" id="HIW80867.1"/>
    </source>
</evidence>
<dbReference type="Proteomes" id="UP000824265">
    <property type="component" value="Unassembled WGS sequence"/>
</dbReference>
<evidence type="ECO:0000313" key="2">
    <source>
        <dbReference type="Proteomes" id="UP000824265"/>
    </source>
</evidence>
<sequence>MSDRRIMIIGYSGSGKSTLARKLGEKWGCEVMHLDCVHWLPGWKERKREEKADIINSFLDAHHSWLIDGNYTKDCYERRLREATQIIFFKFPRRICLFRALKRYFQYRGKSRESMTKGCEEKVVILKSPGAVRRFLQNGL</sequence>